<feature type="compositionally biased region" description="Basic and acidic residues" evidence="6">
    <location>
        <begin position="19"/>
        <end position="29"/>
    </location>
</feature>
<proteinExistence type="inferred from homology"/>
<gene>
    <name evidence="7" type="ORF">CHYS00102_LOCUS3624</name>
    <name evidence="8" type="ORF">CHYS00102_LOCUS3625</name>
</gene>
<dbReference type="GO" id="GO:0000077">
    <property type="term" value="P:DNA damage checkpoint signaling"/>
    <property type="evidence" value="ECO:0007669"/>
    <property type="project" value="InterPro"/>
</dbReference>
<dbReference type="PANTHER" id="PTHR10870:SF0">
    <property type="entry name" value="CELL CYCLE CHECKPOINT PROTEIN RAD1"/>
    <property type="match status" value="1"/>
</dbReference>
<reference evidence="7" key="1">
    <citation type="submission" date="2021-01" db="EMBL/GenBank/DDBJ databases">
        <authorList>
            <person name="Corre E."/>
            <person name="Pelletier E."/>
            <person name="Niang G."/>
            <person name="Scheremetjew M."/>
            <person name="Finn R."/>
            <person name="Kale V."/>
            <person name="Holt S."/>
            <person name="Cochrane G."/>
            <person name="Meng A."/>
            <person name="Brown T."/>
            <person name="Cohen L."/>
        </authorList>
    </citation>
    <scope>NUCLEOTIDE SEQUENCE</scope>
    <source>
        <strain evidence="7">308</strain>
    </source>
</reference>
<feature type="compositionally biased region" description="Acidic residues" evidence="6">
    <location>
        <begin position="156"/>
        <end position="171"/>
    </location>
</feature>
<keyword evidence="5" id="KW-0539">Nucleus</keyword>
<evidence type="ECO:0000256" key="2">
    <source>
        <dbReference type="ARBA" id="ARBA00010991"/>
    </source>
</evidence>
<evidence type="ECO:0000256" key="1">
    <source>
        <dbReference type="ARBA" id="ARBA00004123"/>
    </source>
</evidence>
<dbReference type="EMBL" id="HBFR01005193">
    <property type="protein sequence ID" value="CAD8876446.1"/>
    <property type="molecule type" value="Transcribed_RNA"/>
</dbReference>
<evidence type="ECO:0000256" key="5">
    <source>
        <dbReference type="ARBA" id="ARBA00023242"/>
    </source>
</evidence>
<keyword evidence="3" id="KW-0227">DNA damage</keyword>
<organism evidence="7">
    <name type="scientific">Corethron hystrix</name>
    <dbReference type="NCBI Taxonomy" id="216773"/>
    <lineage>
        <taxon>Eukaryota</taxon>
        <taxon>Sar</taxon>
        <taxon>Stramenopiles</taxon>
        <taxon>Ochrophyta</taxon>
        <taxon>Bacillariophyta</taxon>
        <taxon>Coscinodiscophyceae</taxon>
        <taxon>Corethrophycidae</taxon>
        <taxon>Corethrales</taxon>
        <taxon>Corethraceae</taxon>
        <taxon>Corethron</taxon>
    </lineage>
</organism>
<keyword evidence="4" id="KW-0234">DNA repair</keyword>
<evidence type="ECO:0000313" key="7">
    <source>
        <dbReference type="EMBL" id="CAD8876446.1"/>
    </source>
</evidence>
<evidence type="ECO:0000256" key="6">
    <source>
        <dbReference type="SAM" id="MobiDB-lite"/>
    </source>
</evidence>
<evidence type="ECO:0000256" key="4">
    <source>
        <dbReference type="ARBA" id="ARBA00023204"/>
    </source>
</evidence>
<protein>
    <submittedName>
        <fullName evidence="7">Uncharacterized protein</fullName>
    </submittedName>
</protein>
<comment type="subcellular location">
    <subcellularLocation>
        <location evidence="1">Nucleus</location>
    </subcellularLocation>
</comment>
<dbReference type="GO" id="GO:0030896">
    <property type="term" value="C:checkpoint clamp complex"/>
    <property type="evidence" value="ECO:0007669"/>
    <property type="project" value="TreeGrafter"/>
</dbReference>
<dbReference type="PANTHER" id="PTHR10870">
    <property type="entry name" value="CELL CYCLE CHECKPOINT PROTEIN RAD1"/>
    <property type="match status" value="1"/>
</dbReference>
<feature type="region of interest" description="Disordered" evidence="6">
    <location>
        <begin position="156"/>
        <end position="182"/>
    </location>
</feature>
<dbReference type="EMBL" id="HBFR01005194">
    <property type="protein sequence ID" value="CAD8876447.1"/>
    <property type="molecule type" value="Transcribed_RNA"/>
</dbReference>
<feature type="region of interest" description="Disordered" evidence="6">
    <location>
        <begin position="1"/>
        <end position="38"/>
    </location>
</feature>
<dbReference type="InterPro" id="IPR003021">
    <property type="entry name" value="Rad1_Rec1_Rad17"/>
</dbReference>
<accession>A0A6U5DWW6</accession>
<evidence type="ECO:0000313" key="8">
    <source>
        <dbReference type="EMBL" id="CAD8876447.1"/>
    </source>
</evidence>
<name>A0A6U5DWW6_9STRA</name>
<dbReference type="Gene3D" id="3.70.10.10">
    <property type="match status" value="1"/>
</dbReference>
<dbReference type="GO" id="GO:0006281">
    <property type="term" value="P:DNA repair"/>
    <property type="evidence" value="ECO:0007669"/>
    <property type="project" value="UniProtKB-KW"/>
</dbReference>
<sequence length="354" mass="38204">MAGRYLQTPSPSRRYRSPSPREDEKEKIQEGSFSRNGDDGRAKDNILFSCRCDSARAVSMLLSCLLRRRSSSRESSGTLLGGGGTLSTSFGDTTLAGRRRQQVQMASVFVSANALTFHVRSTSAGSSVGTGGYTSQSSVEIQSGLFADFYVIEEEMEDETEEEERERELEQETNGHAGGTTATEPKRVVVVGGEFRVDLTSVMECLGILGSSSSSVLNRTSLSMSYDRSTAIFKVEVEEMGVLSTCAVAASEPDDEDIDDEVDSGPSSLTEAFRNDPVVARAVLRSEFLKEATNGIAEVDGAEVCALCISPDGIELGATGHAEECLVELYKSPEVCVDTSLWTILYHHTMSSTK</sequence>
<comment type="similarity">
    <text evidence="2">Belongs to the rad1 family.</text>
</comment>
<dbReference type="Pfam" id="PF02144">
    <property type="entry name" value="Rad1"/>
    <property type="match status" value="1"/>
</dbReference>
<evidence type="ECO:0000256" key="3">
    <source>
        <dbReference type="ARBA" id="ARBA00022763"/>
    </source>
</evidence>
<feature type="region of interest" description="Disordered" evidence="6">
    <location>
        <begin position="73"/>
        <end position="92"/>
    </location>
</feature>
<dbReference type="AlphaFoldDB" id="A0A6U5DWW6"/>